<dbReference type="RefSeq" id="WP_074893562.1">
    <property type="nucleotide sequence ID" value="NZ_FOHW01000065.1"/>
</dbReference>
<evidence type="ECO:0000313" key="2">
    <source>
        <dbReference type="Proteomes" id="UP000182332"/>
    </source>
</evidence>
<proteinExistence type="predicted"/>
<evidence type="ECO:0000313" key="1">
    <source>
        <dbReference type="EMBL" id="SEU11457.1"/>
    </source>
</evidence>
<accession>A0A1I0JM07</accession>
<gene>
    <name evidence="1" type="ORF">SAMN05216197_16510</name>
</gene>
<dbReference type="AlphaFoldDB" id="A0A1I0JM07"/>
<dbReference type="OrthoDB" id="6424444at2"/>
<organism evidence="1 2">
    <name type="scientific">Pseudomonas graminis</name>
    <dbReference type="NCBI Taxonomy" id="158627"/>
    <lineage>
        <taxon>Bacteria</taxon>
        <taxon>Pseudomonadati</taxon>
        <taxon>Pseudomonadota</taxon>
        <taxon>Gammaproteobacteria</taxon>
        <taxon>Pseudomonadales</taxon>
        <taxon>Pseudomonadaceae</taxon>
        <taxon>Pseudomonas</taxon>
    </lineage>
</organism>
<reference evidence="1 2" key="1">
    <citation type="submission" date="2016-10" db="EMBL/GenBank/DDBJ databases">
        <authorList>
            <person name="de Groot N.N."/>
        </authorList>
    </citation>
    <scope>NUCLEOTIDE SEQUENCE [LARGE SCALE GENOMIC DNA]</scope>
    <source>
        <strain evidence="1 2">DSM 11363</strain>
    </source>
</reference>
<dbReference type="EMBL" id="FOHW01000065">
    <property type="protein sequence ID" value="SEU11457.1"/>
    <property type="molecule type" value="Genomic_DNA"/>
</dbReference>
<protein>
    <submittedName>
        <fullName evidence="1">Uncharacterized protein</fullName>
    </submittedName>
</protein>
<name>A0A1I0JM07_9PSED</name>
<dbReference type="Proteomes" id="UP000182332">
    <property type="component" value="Unassembled WGS sequence"/>
</dbReference>
<sequence>MKALKSSFSEIFLLFIKDATIKSAETLGLKSFSPDELIAHDYELAGEIDDYHFFEKLYSVTYKTRSVGVVFKRYFFQDQQVGSGFRVLKGVRLTSLLKEYISYGQHHPEVMKPLTFYFFHDKKDGAVIFDDSLVVRFSHKNQRDGYQVDTLESDYDEMGILNKAATNAIKYTMDFHKIEWARISLTKRHYPSAYRRLVKTLKVKEKHAQADHKLKGTAPLS</sequence>